<dbReference type="InterPro" id="IPR039417">
    <property type="entry name" value="Peptidase_C1A_papain-like"/>
</dbReference>
<evidence type="ECO:0000256" key="3">
    <source>
        <dbReference type="ARBA" id="ARBA00022729"/>
    </source>
</evidence>
<dbReference type="SMART" id="SM00645">
    <property type="entry name" value="Pept_C1"/>
    <property type="match status" value="1"/>
</dbReference>
<dbReference type="PROSITE" id="PS00139">
    <property type="entry name" value="THIOL_PROTEASE_CYS"/>
    <property type="match status" value="1"/>
</dbReference>
<evidence type="ECO:0000259" key="9">
    <source>
        <dbReference type="SMART" id="SM00645"/>
    </source>
</evidence>
<dbReference type="GO" id="GO:0006508">
    <property type="term" value="P:proteolysis"/>
    <property type="evidence" value="ECO:0007669"/>
    <property type="project" value="UniProtKB-KW"/>
</dbReference>
<feature type="signal peptide" evidence="8">
    <location>
        <begin position="1"/>
        <end position="16"/>
    </location>
</feature>
<dbReference type="Gene3D" id="3.90.70.10">
    <property type="entry name" value="Cysteine proteinases"/>
    <property type="match status" value="1"/>
</dbReference>
<dbReference type="EMBL" id="BMAV01014796">
    <property type="protein sequence ID" value="GFY63476.1"/>
    <property type="molecule type" value="Genomic_DNA"/>
</dbReference>
<dbReference type="PRINTS" id="PR00705">
    <property type="entry name" value="PAPAIN"/>
</dbReference>
<dbReference type="InterPro" id="IPR038765">
    <property type="entry name" value="Papain-like_cys_pep_sf"/>
</dbReference>
<dbReference type="AlphaFoldDB" id="A0A8X6XZY1"/>
<evidence type="ECO:0000256" key="8">
    <source>
        <dbReference type="SAM" id="SignalP"/>
    </source>
</evidence>
<evidence type="ECO:0000313" key="12">
    <source>
        <dbReference type="Proteomes" id="UP000886998"/>
    </source>
</evidence>
<dbReference type="CDD" id="cd02248">
    <property type="entry name" value="Peptidase_C1A"/>
    <property type="match status" value="1"/>
</dbReference>
<keyword evidence="7" id="KW-1015">Disulfide bond</keyword>
<feature type="domain" description="Peptidase C1A papain C-terminal" evidence="9">
    <location>
        <begin position="111"/>
        <end position="323"/>
    </location>
</feature>
<evidence type="ECO:0000256" key="1">
    <source>
        <dbReference type="ARBA" id="ARBA00008455"/>
    </source>
</evidence>
<keyword evidence="5" id="KW-0788">Thiol protease</keyword>
<dbReference type="InterPro" id="IPR013201">
    <property type="entry name" value="Prot_inhib_I29"/>
</dbReference>
<dbReference type="FunFam" id="2.40.50.170:FF:000001">
    <property type="entry name" value="Cathepsin L1"/>
    <property type="match status" value="1"/>
</dbReference>
<dbReference type="OrthoDB" id="10253408at2759"/>
<evidence type="ECO:0000256" key="2">
    <source>
        <dbReference type="ARBA" id="ARBA00022670"/>
    </source>
</evidence>
<evidence type="ECO:0000313" key="11">
    <source>
        <dbReference type="EMBL" id="GFY63476.1"/>
    </source>
</evidence>
<evidence type="ECO:0000256" key="5">
    <source>
        <dbReference type="ARBA" id="ARBA00022807"/>
    </source>
</evidence>
<dbReference type="FunFam" id="3.90.70.10:FF:000006">
    <property type="entry name" value="Cathepsin S"/>
    <property type="match status" value="1"/>
</dbReference>
<dbReference type="InterPro" id="IPR000169">
    <property type="entry name" value="Pept_cys_AS"/>
</dbReference>
<dbReference type="PROSITE" id="PS00640">
    <property type="entry name" value="THIOL_PROTEASE_ASN"/>
    <property type="match status" value="1"/>
</dbReference>
<dbReference type="Pfam" id="PF08246">
    <property type="entry name" value="Inhibitor_I29"/>
    <property type="match status" value="1"/>
</dbReference>
<reference evidence="11" key="1">
    <citation type="submission" date="2020-08" db="EMBL/GenBank/DDBJ databases">
        <title>Multicomponent nature underlies the extraordinary mechanical properties of spider dragline silk.</title>
        <authorList>
            <person name="Kono N."/>
            <person name="Nakamura H."/>
            <person name="Mori M."/>
            <person name="Yoshida Y."/>
            <person name="Ohtoshi R."/>
            <person name="Malay A.D."/>
            <person name="Moran D.A.P."/>
            <person name="Tomita M."/>
            <person name="Numata K."/>
            <person name="Arakawa K."/>
        </authorList>
    </citation>
    <scope>NUCLEOTIDE SEQUENCE</scope>
</reference>
<dbReference type="InterPro" id="IPR025661">
    <property type="entry name" value="Pept_asp_AS"/>
</dbReference>
<keyword evidence="6" id="KW-0865">Zymogen</keyword>
<dbReference type="GO" id="GO:0005768">
    <property type="term" value="C:endosome"/>
    <property type="evidence" value="ECO:0007669"/>
    <property type="project" value="UniProtKB-ARBA"/>
</dbReference>
<comment type="similarity">
    <text evidence="1">Belongs to the peptidase C1 family.</text>
</comment>
<keyword evidence="3 8" id="KW-0732">Signal</keyword>
<dbReference type="SMART" id="SM00848">
    <property type="entry name" value="Inhibitor_I29"/>
    <property type="match status" value="1"/>
</dbReference>
<feature type="domain" description="Cathepsin propeptide inhibitor" evidence="10">
    <location>
        <begin position="26"/>
        <end position="85"/>
    </location>
</feature>
<dbReference type="InterPro" id="IPR025660">
    <property type="entry name" value="Pept_his_AS"/>
</dbReference>
<dbReference type="SUPFAM" id="SSF54001">
    <property type="entry name" value="Cysteine proteinases"/>
    <property type="match status" value="1"/>
</dbReference>
<dbReference type="InterPro" id="IPR013128">
    <property type="entry name" value="Peptidase_C1A"/>
</dbReference>
<gene>
    <name evidence="11" type="primary">Ctsk</name>
    <name evidence="11" type="ORF">TNIN_336031</name>
</gene>
<feature type="chain" id="PRO_5036500715" evidence="8">
    <location>
        <begin position="17"/>
        <end position="334"/>
    </location>
</feature>
<dbReference type="InterPro" id="IPR000668">
    <property type="entry name" value="Peptidase_C1A_C"/>
</dbReference>
<protein>
    <submittedName>
        <fullName evidence="11">Cathepsin K</fullName>
    </submittedName>
</protein>
<dbReference type="GO" id="GO:0008234">
    <property type="term" value="F:cysteine-type peptidase activity"/>
    <property type="evidence" value="ECO:0007669"/>
    <property type="project" value="UniProtKB-KW"/>
</dbReference>
<dbReference type="PANTHER" id="PTHR12411">
    <property type="entry name" value="CYSTEINE PROTEASE FAMILY C1-RELATED"/>
    <property type="match status" value="1"/>
</dbReference>
<comment type="caution">
    <text evidence="11">The sequence shown here is derived from an EMBL/GenBank/DDBJ whole genome shotgun (WGS) entry which is preliminary data.</text>
</comment>
<sequence length="334" mass="38019">MIRYILLSSFISLSFALSYPELNSAWRTYKKVYGKSYNPMEDASRRIIWENNVARILKHNLEADLKLHSFKMEINHLTDKVPQEYFMMNGLRMTNRTNSSTYFLAPSNVEFPTQKDWRKEGLVTEVKNQKNCGSCWAFSVTGSLEGQHKKKSGKLVSLSEQNLVDCSENFGYAGGTMDVAFDYIKLHGIDTEESYPYLSKKQHWCYFKKEKVGATLTGYVDIPTGNEKELFKAVATVGPVSVGINAKGYGFMHYGSGIYEVDECDPRNISHAVLLVGYGSENGKDYWIVKNSWGPNWGENGYIRMARNKNNMCGIASMASYPLFKSSEKFLFFC</sequence>
<evidence type="ECO:0000256" key="6">
    <source>
        <dbReference type="ARBA" id="ARBA00023145"/>
    </source>
</evidence>
<dbReference type="GO" id="GO:0005767">
    <property type="term" value="C:secondary lysosome"/>
    <property type="evidence" value="ECO:0007669"/>
    <property type="project" value="UniProtKB-ARBA"/>
</dbReference>
<dbReference type="Pfam" id="PF00112">
    <property type="entry name" value="Peptidase_C1"/>
    <property type="match status" value="1"/>
</dbReference>
<keyword evidence="2" id="KW-0645">Protease</keyword>
<dbReference type="Proteomes" id="UP000886998">
    <property type="component" value="Unassembled WGS sequence"/>
</dbReference>
<evidence type="ECO:0000256" key="4">
    <source>
        <dbReference type="ARBA" id="ARBA00022801"/>
    </source>
</evidence>
<evidence type="ECO:0000259" key="10">
    <source>
        <dbReference type="SMART" id="SM00848"/>
    </source>
</evidence>
<dbReference type="PROSITE" id="PS00639">
    <property type="entry name" value="THIOL_PROTEASE_HIS"/>
    <property type="match status" value="1"/>
</dbReference>
<keyword evidence="12" id="KW-1185">Reference proteome</keyword>
<organism evidence="11 12">
    <name type="scientific">Trichonephila inaurata madagascariensis</name>
    <dbReference type="NCBI Taxonomy" id="2747483"/>
    <lineage>
        <taxon>Eukaryota</taxon>
        <taxon>Metazoa</taxon>
        <taxon>Ecdysozoa</taxon>
        <taxon>Arthropoda</taxon>
        <taxon>Chelicerata</taxon>
        <taxon>Arachnida</taxon>
        <taxon>Araneae</taxon>
        <taxon>Araneomorphae</taxon>
        <taxon>Entelegynae</taxon>
        <taxon>Araneoidea</taxon>
        <taxon>Nephilidae</taxon>
        <taxon>Trichonephila</taxon>
        <taxon>Trichonephila inaurata</taxon>
    </lineage>
</organism>
<keyword evidence="4" id="KW-0378">Hydrolase</keyword>
<accession>A0A8X6XZY1</accession>
<name>A0A8X6XZY1_9ARAC</name>
<proteinExistence type="inferred from homology"/>
<evidence type="ECO:0000256" key="7">
    <source>
        <dbReference type="ARBA" id="ARBA00023157"/>
    </source>
</evidence>